<accession>A0ABY6V2R5</accession>
<dbReference type="Proteomes" id="UP000766486">
    <property type="component" value="Unassembled WGS sequence"/>
</dbReference>
<gene>
    <name evidence="2" type="ORF">CLO192961_LOCUS466329</name>
</gene>
<feature type="transmembrane region" description="Helical" evidence="1">
    <location>
        <begin position="199"/>
        <end position="221"/>
    </location>
</feature>
<feature type="transmembrane region" description="Helical" evidence="1">
    <location>
        <begin position="20"/>
        <end position="39"/>
    </location>
</feature>
<keyword evidence="1" id="KW-0472">Membrane</keyword>
<comment type="caution">
    <text evidence="2">The sequence shown here is derived from an EMBL/GenBank/DDBJ whole genome shotgun (WGS) entry which is preliminary data.</text>
</comment>
<proteinExistence type="predicted"/>
<sequence length="301" mass="33154">MSQLLETAPPVSTTSGLYGPGAIACWYLIIAALVVSWVYEPGTRYQPGFKAAAAFAYPAFAMAHLAWQLLNFPGDKGAYLRANLLHIIVQGHSEPPVTEEYDPPRVSESWDEPGPDMFRVFPLVVSINAALRVSESCFYLCLGGAAVLILGPLKRKRDGPAEVILILLAVGAALAILNTLQLLIVCDGLRGLWIPIESAIFRFMSLNLNGTALMVFVPVLIPLEMARKQFAAAHQEGVSILRVPERIAGYIYEYLKNFASNHSAFETLGWSILWLACGTLELFLIHYCVIRTFSLCWHLDS</sequence>
<dbReference type="EMBL" id="CABFNS010000937">
    <property type="protein sequence ID" value="VUC37260.1"/>
    <property type="molecule type" value="Genomic_DNA"/>
</dbReference>
<keyword evidence="1" id="KW-0812">Transmembrane</keyword>
<feature type="transmembrane region" description="Helical" evidence="1">
    <location>
        <begin position="163"/>
        <end position="184"/>
    </location>
</feature>
<feature type="transmembrane region" description="Helical" evidence="1">
    <location>
        <begin position="51"/>
        <end position="70"/>
    </location>
</feature>
<evidence type="ECO:0000313" key="3">
    <source>
        <dbReference type="Proteomes" id="UP000766486"/>
    </source>
</evidence>
<reference evidence="2 3" key="1">
    <citation type="submission" date="2019-06" db="EMBL/GenBank/DDBJ databases">
        <authorList>
            <person name="Broberg M."/>
        </authorList>
    </citation>
    <scope>NUCLEOTIDE SEQUENCE [LARGE SCALE GENOMIC DNA]</scope>
</reference>
<feature type="transmembrane region" description="Helical" evidence="1">
    <location>
        <begin position="129"/>
        <end position="151"/>
    </location>
</feature>
<keyword evidence="1" id="KW-1133">Transmembrane helix</keyword>
<name>A0ABY6V2R5_BIOOC</name>
<keyword evidence="3" id="KW-1185">Reference proteome</keyword>
<evidence type="ECO:0000313" key="2">
    <source>
        <dbReference type="EMBL" id="VUC37260.1"/>
    </source>
</evidence>
<organism evidence="2 3">
    <name type="scientific">Bionectria ochroleuca</name>
    <name type="common">Gliocladium roseum</name>
    <dbReference type="NCBI Taxonomy" id="29856"/>
    <lineage>
        <taxon>Eukaryota</taxon>
        <taxon>Fungi</taxon>
        <taxon>Dikarya</taxon>
        <taxon>Ascomycota</taxon>
        <taxon>Pezizomycotina</taxon>
        <taxon>Sordariomycetes</taxon>
        <taxon>Hypocreomycetidae</taxon>
        <taxon>Hypocreales</taxon>
        <taxon>Bionectriaceae</taxon>
        <taxon>Clonostachys</taxon>
    </lineage>
</organism>
<evidence type="ECO:0000256" key="1">
    <source>
        <dbReference type="SAM" id="Phobius"/>
    </source>
</evidence>
<protein>
    <submittedName>
        <fullName evidence="2">Uncharacterized protein</fullName>
    </submittedName>
</protein>